<proteinExistence type="predicted"/>
<dbReference type="EMBL" id="FLUL01000001">
    <property type="protein sequence ID" value="SBW06775.1"/>
    <property type="molecule type" value="Genomic_DNA"/>
</dbReference>
<sequence>MTSALTEKPKRIASIDVYRALTMFFMIFVNDLWSVSNVPHWLEHAAANEDMLGFSDIVFPSFLFILGMSIPLAIEIRKKKGDSNRGILKHIIIRSIALLVMGMFTVNLESGVAASIGISKPIFTLIMLLAFFFIWNVYPKTENRTRQNLYSGLKIIGIVILAILAFIFRDADGGVFQPRWWGILGLIGWTYLLCAIVYLFLNKNKGYLIVALFAFILLCIGGSNHWLGIFDGIIPGNGCFHAFTMSGMLISLLFNESELGIGIKKKMLTSTFIGIIFILGGFAAHNFWIISKIQATPTWLFLCTGISILLYVLMYWLTDIENKASWFGIIKPAGTATLTCYLIPYFLYAIFVLTSFSLPESLTTSPIGLVKCIIFAFLTIGITALLGKIHIKLKI</sequence>
<organism evidence="3">
    <name type="scientific">uncultured Dysgonomonas sp</name>
    <dbReference type="NCBI Taxonomy" id="206096"/>
    <lineage>
        <taxon>Bacteria</taxon>
        <taxon>Pseudomonadati</taxon>
        <taxon>Bacteroidota</taxon>
        <taxon>Bacteroidia</taxon>
        <taxon>Bacteroidales</taxon>
        <taxon>Dysgonomonadaceae</taxon>
        <taxon>Dysgonomonas</taxon>
        <taxon>environmental samples</taxon>
    </lineage>
</organism>
<feature type="transmembrane region" description="Helical" evidence="1">
    <location>
        <begin position="233"/>
        <end position="255"/>
    </location>
</feature>
<accession>A0A212K5J8</accession>
<feature type="transmembrane region" description="Helical" evidence="1">
    <location>
        <begin position="112"/>
        <end position="137"/>
    </location>
</feature>
<feature type="transmembrane region" description="Helical" evidence="1">
    <location>
        <begin position="12"/>
        <end position="33"/>
    </location>
</feature>
<feature type="transmembrane region" description="Helical" evidence="1">
    <location>
        <begin position="368"/>
        <end position="387"/>
    </location>
</feature>
<reference evidence="3" key="1">
    <citation type="submission" date="2016-04" db="EMBL/GenBank/DDBJ databases">
        <authorList>
            <person name="Evans L.H."/>
            <person name="Alamgir A."/>
            <person name="Owens N."/>
            <person name="Weber N.D."/>
            <person name="Virtaneva K."/>
            <person name="Barbian K."/>
            <person name="Babar A."/>
            <person name="Rosenke K."/>
        </authorList>
    </citation>
    <scope>NUCLEOTIDE SEQUENCE</scope>
    <source>
        <strain evidence="3">86-2</strain>
    </source>
</reference>
<feature type="transmembrane region" description="Helical" evidence="1">
    <location>
        <begin position="208"/>
        <end position="227"/>
    </location>
</feature>
<gene>
    <name evidence="3" type="ORF">KL86DYS2_13035</name>
</gene>
<feature type="transmembrane region" description="Helical" evidence="1">
    <location>
        <begin position="86"/>
        <end position="106"/>
    </location>
</feature>
<feature type="transmembrane region" description="Helical" evidence="1">
    <location>
        <begin position="53"/>
        <end position="74"/>
    </location>
</feature>
<evidence type="ECO:0000256" key="1">
    <source>
        <dbReference type="SAM" id="Phobius"/>
    </source>
</evidence>
<dbReference type="InterPro" id="IPR032176">
    <property type="entry name" value="DUF5009"/>
</dbReference>
<feature type="transmembrane region" description="Helical" evidence="1">
    <location>
        <begin position="180"/>
        <end position="201"/>
    </location>
</feature>
<feature type="domain" description="DUF5009" evidence="2">
    <location>
        <begin position="12"/>
        <end position="218"/>
    </location>
</feature>
<dbReference type="PANTHER" id="PTHR31061:SF24">
    <property type="entry name" value="LD22376P"/>
    <property type="match status" value="1"/>
</dbReference>
<name>A0A212K5J8_9BACT</name>
<dbReference type="RefSeq" id="WP_296951346.1">
    <property type="nucleotide sequence ID" value="NZ_LT599021.1"/>
</dbReference>
<evidence type="ECO:0000313" key="3">
    <source>
        <dbReference type="EMBL" id="SBW06775.1"/>
    </source>
</evidence>
<feature type="transmembrane region" description="Helical" evidence="1">
    <location>
        <begin position="338"/>
        <end position="356"/>
    </location>
</feature>
<keyword evidence="1" id="KW-0472">Membrane</keyword>
<feature type="transmembrane region" description="Helical" evidence="1">
    <location>
        <begin position="267"/>
        <end position="290"/>
    </location>
</feature>
<dbReference type="Pfam" id="PF16401">
    <property type="entry name" value="DUF5009"/>
    <property type="match status" value="1"/>
</dbReference>
<evidence type="ECO:0000259" key="2">
    <source>
        <dbReference type="Pfam" id="PF16401"/>
    </source>
</evidence>
<dbReference type="AlphaFoldDB" id="A0A212K5J8"/>
<keyword evidence="1" id="KW-0812">Transmembrane</keyword>
<protein>
    <recommendedName>
        <fullName evidence="2">DUF5009 domain-containing protein</fullName>
    </recommendedName>
</protein>
<feature type="transmembrane region" description="Helical" evidence="1">
    <location>
        <begin position="149"/>
        <end position="168"/>
    </location>
</feature>
<keyword evidence="1" id="KW-1133">Transmembrane helix</keyword>
<feature type="transmembrane region" description="Helical" evidence="1">
    <location>
        <begin position="296"/>
        <end position="317"/>
    </location>
</feature>
<dbReference type="PANTHER" id="PTHR31061">
    <property type="entry name" value="LD22376P"/>
    <property type="match status" value="1"/>
</dbReference>